<protein>
    <recommendedName>
        <fullName evidence="3">Resolvase HTH domain-containing protein</fullName>
    </recommendedName>
</protein>
<evidence type="ECO:0000313" key="2">
    <source>
        <dbReference type="Proteomes" id="UP001589700"/>
    </source>
</evidence>
<name>A0ABV5JR41_9ACTN</name>
<dbReference type="Proteomes" id="UP001589700">
    <property type="component" value="Unassembled WGS sequence"/>
</dbReference>
<dbReference type="RefSeq" id="WP_182630680.1">
    <property type="nucleotide sequence ID" value="NZ_JAALDM010000002.1"/>
</dbReference>
<dbReference type="Gene3D" id="1.10.10.60">
    <property type="entry name" value="Homeodomain-like"/>
    <property type="match status" value="1"/>
</dbReference>
<comment type="caution">
    <text evidence="1">The sequence shown here is derived from an EMBL/GenBank/DDBJ whole genome shotgun (WGS) entry which is preliminary data.</text>
</comment>
<organism evidence="1 2">
    <name type="scientific">Dietzia aerolata</name>
    <dbReference type="NCBI Taxonomy" id="595984"/>
    <lineage>
        <taxon>Bacteria</taxon>
        <taxon>Bacillati</taxon>
        <taxon>Actinomycetota</taxon>
        <taxon>Actinomycetes</taxon>
        <taxon>Mycobacteriales</taxon>
        <taxon>Dietziaceae</taxon>
        <taxon>Dietzia</taxon>
    </lineage>
</organism>
<dbReference type="EMBL" id="JBHMDY010000005">
    <property type="protein sequence ID" value="MFB9260256.1"/>
    <property type="molecule type" value="Genomic_DNA"/>
</dbReference>
<proteinExistence type="predicted"/>
<evidence type="ECO:0000313" key="1">
    <source>
        <dbReference type="EMBL" id="MFB9260256.1"/>
    </source>
</evidence>
<gene>
    <name evidence="1" type="ORF">ACFFVD_10625</name>
</gene>
<reference evidence="1 2" key="1">
    <citation type="submission" date="2024-09" db="EMBL/GenBank/DDBJ databases">
        <authorList>
            <person name="Sun Q."/>
            <person name="Mori K."/>
        </authorList>
    </citation>
    <scope>NUCLEOTIDE SEQUENCE [LARGE SCALE GENOMIC DNA]</scope>
    <source>
        <strain evidence="1 2">CCM 7659</strain>
    </source>
</reference>
<evidence type="ECO:0008006" key="3">
    <source>
        <dbReference type="Google" id="ProtNLM"/>
    </source>
</evidence>
<accession>A0ABV5JR41</accession>
<sequence length="52" mass="6026">MDRERDALMRERDRLILKAIDEGYAVVDIVEAAGVTRARVYQIKNEHSPRKA</sequence>
<keyword evidence="2" id="KW-1185">Reference proteome</keyword>